<protein>
    <recommendedName>
        <fullName evidence="4">DUF3558 domain-containing protein</fullName>
    </recommendedName>
</protein>
<reference evidence="2 3" key="1">
    <citation type="journal article" date="2019" name="Int. J. Syst. Evol. Microbiol.">
        <title>The Global Catalogue of Microorganisms (GCM) 10K type strain sequencing project: providing services to taxonomists for standard genome sequencing and annotation.</title>
        <authorList>
            <consortium name="The Broad Institute Genomics Platform"/>
            <consortium name="The Broad Institute Genome Sequencing Center for Infectious Disease"/>
            <person name="Wu L."/>
            <person name="Ma J."/>
        </authorList>
    </citation>
    <scope>NUCLEOTIDE SEQUENCE [LARGE SCALE GENOMIC DNA]</scope>
    <source>
        <strain evidence="2 3">JCM 11117</strain>
    </source>
</reference>
<feature type="signal peptide" evidence="1">
    <location>
        <begin position="1"/>
        <end position="26"/>
    </location>
</feature>
<organism evidence="2 3">
    <name type="scientific">Pseudonocardia zijingensis</name>
    <dbReference type="NCBI Taxonomy" id="153376"/>
    <lineage>
        <taxon>Bacteria</taxon>
        <taxon>Bacillati</taxon>
        <taxon>Actinomycetota</taxon>
        <taxon>Actinomycetes</taxon>
        <taxon>Pseudonocardiales</taxon>
        <taxon>Pseudonocardiaceae</taxon>
        <taxon>Pseudonocardia</taxon>
    </lineage>
</organism>
<gene>
    <name evidence="2" type="ORF">GCM10009559_67400</name>
</gene>
<keyword evidence="1" id="KW-0732">Signal</keyword>
<name>A0ABN1NBI2_9PSEU</name>
<keyword evidence="3" id="KW-1185">Reference proteome</keyword>
<dbReference type="EMBL" id="BAAAHP010000229">
    <property type="protein sequence ID" value="GAA0901079.1"/>
    <property type="molecule type" value="Genomic_DNA"/>
</dbReference>
<dbReference type="InterPro" id="IPR024520">
    <property type="entry name" value="DUF3558"/>
</dbReference>
<accession>A0ABN1NBI2</accession>
<evidence type="ECO:0000256" key="1">
    <source>
        <dbReference type="SAM" id="SignalP"/>
    </source>
</evidence>
<dbReference type="Proteomes" id="UP001499967">
    <property type="component" value="Unassembled WGS sequence"/>
</dbReference>
<dbReference type="Pfam" id="PF12079">
    <property type="entry name" value="DUF3558"/>
    <property type="match status" value="1"/>
</dbReference>
<evidence type="ECO:0000313" key="3">
    <source>
        <dbReference type="Proteomes" id="UP001499967"/>
    </source>
</evidence>
<evidence type="ECO:0000313" key="2">
    <source>
        <dbReference type="EMBL" id="GAA0901079.1"/>
    </source>
</evidence>
<evidence type="ECO:0008006" key="4">
    <source>
        <dbReference type="Google" id="ProtNLM"/>
    </source>
</evidence>
<feature type="chain" id="PRO_5046098340" description="DUF3558 domain-containing protein" evidence="1">
    <location>
        <begin position="27"/>
        <end position="188"/>
    </location>
</feature>
<proteinExistence type="predicted"/>
<sequence>MGRARSAVVVVVVLLLAGCTTITGQAGPAEPPAPTRPREVRIDGVDPCSLLTEAQRAELGLDAEPRSDVGPLPPYPGTDIPLCLFGGFQPRSISLGVALIGTTGVELYLSGNLAADIRQAHVQDYPAVVAIAPRNPSFCSVVIDVASGQAVDVNFRLDGPDASAPVESLCADAERAADAVLDTLIALR</sequence>
<comment type="caution">
    <text evidence="2">The sequence shown here is derived from an EMBL/GenBank/DDBJ whole genome shotgun (WGS) entry which is preliminary data.</text>
</comment>
<dbReference type="PROSITE" id="PS51257">
    <property type="entry name" value="PROKAR_LIPOPROTEIN"/>
    <property type="match status" value="1"/>
</dbReference>